<dbReference type="Pfam" id="PF00497">
    <property type="entry name" value="SBP_bac_3"/>
    <property type="match status" value="1"/>
</dbReference>
<protein>
    <submittedName>
        <fullName evidence="4">Transporter substrate-binding domain-containing protein</fullName>
    </submittedName>
</protein>
<name>A0A7G5MZL8_9FIRM</name>
<sequence length="208" mass="22830">MFFHRYLQIGKQRMRWLQLKKNKIRRIVCALAAAVLTAAALAGCGTPKDCEGDGEITTIEKGVLKVGINLKDGSMGYVDEKTAKPAGFAPDTAAKIAEKLGLSLEIIDTTEENLLNSLDADLYDCVISTVGITDWNQKYYSATKAYADVSKVRDKLGEEVEYTELAVFGKKGSCLIPAIENQALKPLIKDGTLTEISKTYFEKDIVLK</sequence>
<dbReference type="Gene3D" id="3.40.190.10">
    <property type="entry name" value="Periplasmic binding protein-like II"/>
    <property type="match status" value="1"/>
</dbReference>
<evidence type="ECO:0000256" key="1">
    <source>
        <dbReference type="ARBA" id="ARBA00022729"/>
    </source>
</evidence>
<feature type="chain" id="PRO_5038372364" evidence="2">
    <location>
        <begin position="43"/>
        <end position="208"/>
    </location>
</feature>
<gene>
    <name evidence="4" type="ORF">E5259_22105</name>
</gene>
<organism evidence="4 5">
    <name type="scientific">Blautia producta</name>
    <dbReference type="NCBI Taxonomy" id="33035"/>
    <lineage>
        <taxon>Bacteria</taxon>
        <taxon>Bacillati</taxon>
        <taxon>Bacillota</taxon>
        <taxon>Clostridia</taxon>
        <taxon>Lachnospirales</taxon>
        <taxon>Lachnospiraceae</taxon>
        <taxon>Blautia</taxon>
    </lineage>
</organism>
<dbReference type="PANTHER" id="PTHR35936">
    <property type="entry name" value="MEMBRANE-BOUND LYTIC MUREIN TRANSGLYCOSYLASE F"/>
    <property type="match status" value="1"/>
</dbReference>
<dbReference type="EMBL" id="CP039126">
    <property type="protein sequence ID" value="QMW80061.1"/>
    <property type="molecule type" value="Genomic_DNA"/>
</dbReference>
<dbReference type="SUPFAM" id="SSF53850">
    <property type="entry name" value="Periplasmic binding protein-like II"/>
    <property type="match status" value="1"/>
</dbReference>
<reference evidence="4 5" key="1">
    <citation type="submission" date="2019-04" db="EMBL/GenBank/DDBJ databases">
        <authorList>
            <person name="Schori C."/>
            <person name="Ahrens C."/>
        </authorList>
    </citation>
    <scope>NUCLEOTIDE SEQUENCE [LARGE SCALE GENOMIC DNA]</scope>
    <source>
        <strain evidence="4 5">DSM 2950</strain>
    </source>
</reference>
<feature type="domain" description="Solute-binding protein family 3/N-terminal" evidence="3">
    <location>
        <begin position="64"/>
        <end position="202"/>
    </location>
</feature>
<accession>A0A7G5MZL8</accession>
<evidence type="ECO:0000313" key="5">
    <source>
        <dbReference type="Proteomes" id="UP000515789"/>
    </source>
</evidence>
<dbReference type="PANTHER" id="PTHR35936:SF17">
    <property type="entry name" value="ARGININE-BINDING EXTRACELLULAR PROTEIN ARTP"/>
    <property type="match status" value="1"/>
</dbReference>
<keyword evidence="1 2" id="KW-0732">Signal</keyword>
<evidence type="ECO:0000256" key="2">
    <source>
        <dbReference type="SAM" id="SignalP"/>
    </source>
</evidence>
<proteinExistence type="predicted"/>
<evidence type="ECO:0000313" key="4">
    <source>
        <dbReference type="EMBL" id="QMW80061.1"/>
    </source>
</evidence>
<dbReference type="InterPro" id="IPR001638">
    <property type="entry name" value="Solute-binding_3/MltF_N"/>
</dbReference>
<evidence type="ECO:0000259" key="3">
    <source>
        <dbReference type="Pfam" id="PF00497"/>
    </source>
</evidence>
<feature type="signal peptide" evidence="2">
    <location>
        <begin position="1"/>
        <end position="42"/>
    </location>
</feature>
<dbReference type="Proteomes" id="UP000515789">
    <property type="component" value="Chromosome"/>
</dbReference>
<dbReference type="AlphaFoldDB" id="A0A7G5MZL8"/>